<dbReference type="Proteomes" id="UP001139451">
    <property type="component" value="Unassembled WGS sequence"/>
</dbReference>
<evidence type="ECO:0000313" key="3">
    <source>
        <dbReference type="Proteomes" id="UP001139451"/>
    </source>
</evidence>
<dbReference type="InterPro" id="IPR029068">
    <property type="entry name" value="Glyas_Bleomycin-R_OHBP_Dase"/>
</dbReference>
<dbReference type="PROSITE" id="PS51819">
    <property type="entry name" value="VOC"/>
    <property type="match status" value="1"/>
</dbReference>
<protein>
    <submittedName>
        <fullName evidence="2">Lactoylglutathione lyase</fullName>
    </submittedName>
</protein>
<dbReference type="Gene3D" id="3.10.180.10">
    <property type="entry name" value="2,3-Dihydroxybiphenyl 1,2-Dioxygenase, domain 1"/>
    <property type="match status" value="1"/>
</dbReference>
<gene>
    <name evidence="2" type="ORF">M9978_08830</name>
</gene>
<evidence type="ECO:0000313" key="2">
    <source>
        <dbReference type="EMBL" id="MCP3730533.1"/>
    </source>
</evidence>
<dbReference type="GO" id="GO:0016829">
    <property type="term" value="F:lyase activity"/>
    <property type="evidence" value="ECO:0007669"/>
    <property type="project" value="UniProtKB-KW"/>
</dbReference>
<proteinExistence type="predicted"/>
<comment type="caution">
    <text evidence="2">The sequence shown here is derived from an EMBL/GenBank/DDBJ whole genome shotgun (WGS) entry which is preliminary data.</text>
</comment>
<accession>A0A9X2HNE2</accession>
<dbReference type="PANTHER" id="PTHR36503:SF2">
    <property type="entry name" value="BLR2408 PROTEIN"/>
    <property type="match status" value="1"/>
</dbReference>
<dbReference type="InterPro" id="IPR037523">
    <property type="entry name" value="VOC_core"/>
</dbReference>
<organism evidence="2 3">
    <name type="scientific">Sphingomonas tagetis</name>
    <dbReference type="NCBI Taxonomy" id="2949092"/>
    <lineage>
        <taxon>Bacteria</taxon>
        <taxon>Pseudomonadati</taxon>
        <taxon>Pseudomonadota</taxon>
        <taxon>Alphaproteobacteria</taxon>
        <taxon>Sphingomonadales</taxon>
        <taxon>Sphingomonadaceae</taxon>
        <taxon>Sphingomonas</taxon>
    </lineage>
</organism>
<name>A0A9X2HNE2_9SPHN</name>
<reference evidence="2" key="1">
    <citation type="submission" date="2022-05" db="EMBL/GenBank/DDBJ databases">
        <title>Sphingomonas sp. strain MG17 Genome sequencing and assembly.</title>
        <authorList>
            <person name="Kim I."/>
        </authorList>
    </citation>
    <scope>NUCLEOTIDE SEQUENCE</scope>
    <source>
        <strain evidence="2">MG17</strain>
    </source>
</reference>
<keyword evidence="3" id="KW-1185">Reference proteome</keyword>
<dbReference type="PANTHER" id="PTHR36503">
    <property type="entry name" value="BLR2520 PROTEIN"/>
    <property type="match status" value="1"/>
</dbReference>
<sequence length="147" mass="16090">MAKMIFVNLPVKDVAASTAFYEALGFTKDARFSNEMASAMNWSDEITVMILGHDFYQSFIPHKTIADSSATNEVLICLSFDSRAAVDAITEQAAAAGGKADIREPQDMGFMYGRTFEDLDGHIYEPMFMDMEAAMAAFPDGPAHEPA</sequence>
<dbReference type="AlphaFoldDB" id="A0A9X2HNE2"/>
<dbReference type="RefSeq" id="WP_254292660.1">
    <property type="nucleotide sequence ID" value="NZ_JAMLDX010000005.1"/>
</dbReference>
<dbReference type="EMBL" id="JAMLDX010000005">
    <property type="protein sequence ID" value="MCP3730533.1"/>
    <property type="molecule type" value="Genomic_DNA"/>
</dbReference>
<feature type="domain" description="VOC" evidence="1">
    <location>
        <begin position="3"/>
        <end position="129"/>
    </location>
</feature>
<evidence type="ECO:0000259" key="1">
    <source>
        <dbReference type="PROSITE" id="PS51819"/>
    </source>
</evidence>
<keyword evidence="2" id="KW-0456">Lyase</keyword>
<dbReference type="Pfam" id="PF22677">
    <property type="entry name" value="Ble-like_N"/>
    <property type="match status" value="1"/>
</dbReference>
<dbReference type="InterPro" id="IPR053863">
    <property type="entry name" value="Glyoxy/Ble-like_N"/>
</dbReference>
<dbReference type="SUPFAM" id="SSF54593">
    <property type="entry name" value="Glyoxalase/Bleomycin resistance protein/Dihydroxybiphenyl dioxygenase"/>
    <property type="match status" value="1"/>
</dbReference>